<dbReference type="InterPro" id="IPR000551">
    <property type="entry name" value="MerR-type_HTH_dom"/>
</dbReference>
<evidence type="ECO:0000256" key="2">
    <source>
        <dbReference type="ARBA" id="ARBA00023125"/>
    </source>
</evidence>
<dbReference type="GO" id="GO:0003677">
    <property type="term" value="F:DNA binding"/>
    <property type="evidence" value="ECO:0007669"/>
    <property type="project" value="UniProtKB-KW"/>
</dbReference>
<accession>A0A1L8RIK4</accession>
<keyword evidence="1" id="KW-0805">Transcription regulation</keyword>
<dbReference type="SUPFAM" id="SSF89082">
    <property type="entry name" value="Antibiotic binding domain of TipA-like multidrug resistance regulators"/>
    <property type="match status" value="1"/>
</dbReference>
<dbReference type="Pfam" id="PF07739">
    <property type="entry name" value="TipAS"/>
    <property type="match status" value="1"/>
</dbReference>
<dbReference type="InterPro" id="IPR012925">
    <property type="entry name" value="TipAS_dom"/>
</dbReference>
<feature type="domain" description="HTH merR-type" evidence="5">
    <location>
        <begin position="1"/>
        <end position="71"/>
    </location>
</feature>
<proteinExistence type="predicted"/>
<dbReference type="SMART" id="SM00422">
    <property type="entry name" value="HTH_MERR"/>
    <property type="match status" value="1"/>
</dbReference>
<comment type="caution">
    <text evidence="6">The sequence shown here is derived from an EMBL/GenBank/DDBJ whole genome shotgun (WGS) entry which is preliminary data.</text>
</comment>
<dbReference type="PANTHER" id="PTHR30204">
    <property type="entry name" value="REDOX-CYCLING DRUG-SENSING TRANSCRIPTIONAL ACTIVATOR SOXR"/>
    <property type="match status" value="1"/>
</dbReference>
<evidence type="ECO:0000256" key="4">
    <source>
        <dbReference type="ARBA" id="ARBA00023163"/>
    </source>
</evidence>
<evidence type="ECO:0000256" key="3">
    <source>
        <dbReference type="ARBA" id="ARBA00023159"/>
    </source>
</evidence>
<dbReference type="EMBL" id="JXKH01000002">
    <property type="protein sequence ID" value="OJG19611.1"/>
    <property type="molecule type" value="Genomic_DNA"/>
</dbReference>
<dbReference type="STRING" id="214095.RU97_GL001182"/>
<dbReference type="InterPro" id="IPR009061">
    <property type="entry name" value="DNA-bd_dom_put_sf"/>
</dbReference>
<keyword evidence="2" id="KW-0238">DNA-binding</keyword>
<dbReference type="SUPFAM" id="SSF46955">
    <property type="entry name" value="Putative DNA-binding domain"/>
    <property type="match status" value="1"/>
</dbReference>
<dbReference type="InterPro" id="IPR047057">
    <property type="entry name" value="MerR_fam"/>
</dbReference>
<dbReference type="CDD" id="cd01106">
    <property type="entry name" value="HTH_TipAL-Mta"/>
    <property type="match status" value="1"/>
</dbReference>
<dbReference type="Proteomes" id="UP000181884">
    <property type="component" value="Unassembled WGS sequence"/>
</dbReference>
<keyword evidence="3" id="KW-0010">Activator</keyword>
<protein>
    <submittedName>
        <fullName evidence="6">MerR family transcriptional regulator</fullName>
    </submittedName>
</protein>
<reference evidence="6 7" key="1">
    <citation type="submission" date="2014-12" db="EMBL/GenBank/DDBJ databases">
        <title>Draft genome sequences of 29 type strains of Enterococci.</title>
        <authorList>
            <person name="Zhong Z."/>
            <person name="Sun Z."/>
            <person name="Liu W."/>
            <person name="Zhang W."/>
            <person name="Zhang H."/>
        </authorList>
    </citation>
    <scope>NUCLEOTIDE SEQUENCE [LARGE SCALE GENOMIC DNA]</scope>
    <source>
        <strain evidence="6 7">DSM 17029</strain>
    </source>
</reference>
<keyword evidence="4" id="KW-0804">Transcription</keyword>
<dbReference type="AlphaFoldDB" id="A0A1L8RIK4"/>
<name>A0A1L8RIK4_9ENTE</name>
<dbReference type="RefSeq" id="WP_067390522.1">
    <property type="nucleotide sequence ID" value="NZ_JXKH01000002.1"/>
</dbReference>
<keyword evidence="7" id="KW-1185">Reference proteome</keyword>
<dbReference type="GO" id="GO:0003700">
    <property type="term" value="F:DNA-binding transcription factor activity"/>
    <property type="evidence" value="ECO:0007669"/>
    <property type="project" value="InterPro"/>
</dbReference>
<evidence type="ECO:0000256" key="1">
    <source>
        <dbReference type="ARBA" id="ARBA00023015"/>
    </source>
</evidence>
<gene>
    <name evidence="6" type="ORF">RU97_GL001182</name>
</gene>
<dbReference type="Gene3D" id="1.10.1660.10">
    <property type="match status" value="1"/>
</dbReference>
<dbReference type="PRINTS" id="PR00040">
    <property type="entry name" value="HTHMERR"/>
</dbReference>
<dbReference type="Gene3D" id="1.10.490.50">
    <property type="entry name" value="Antibiotic binding domain of TipA-like multidrug resistance regulators"/>
    <property type="match status" value="1"/>
</dbReference>
<evidence type="ECO:0000313" key="7">
    <source>
        <dbReference type="Proteomes" id="UP000181884"/>
    </source>
</evidence>
<dbReference type="Pfam" id="PF13411">
    <property type="entry name" value="MerR_1"/>
    <property type="match status" value="1"/>
</dbReference>
<dbReference type="PROSITE" id="PS50937">
    <property type="entry name" value="HTH_MERR_2"/>
    <property type="match status" value="1"/>
</dbReference>
<evidence type="ECO:0000259" key="5">
    <source>
        <dbReference type="PROSITE" id="PS50937"/>
    </source>
</evidence>
<sequence>MDYTIQQLAKLAGVSSRTLRYYDQIGLLAPKRLSANGYRIYGTKEVDRLQQILFFRELGIKLEEIKDLLAQNHDELTLLQQHRRQLSQQKMHLEQLLKLVDETIAAKKGQKTMTDQEKFQAFKQELVTKNEEQYGEEIREKYGEASVNQANAQMLNMTEEQYAHFEALSQKIDQLLRNAEQLVIPSTEAESLFQAHKEWLSMSWGRYDAAAHKGLADMYLADERFTAYYDKNQVGATQKLVAAIHYYA</sequence>
<dbReference type="PANTHER" id="PTHR30204:SF90">
    <property type="entry name" value="HTH-TYPE TRANSCRIPTIONAL ACTIVATOR MTA"/>
    <property type="match status" value="1"/>
</dbReference>
<evidence type="ECO:0000313" key="6">
    <source>
        <dbReference type="EMBL" id="OJG19611.1"/>
    </source>
</evidence>
<organism evidence="6 7">
    <name type="scientific">Enterococcus canis</name>
    <dbReference type="NCBI Taxonomy" id="214095"/>
    <lineage>
        <taxon>Bacteria</taxon>
        <taxon>Bacillati</taxon>
        <taxon>Bacillota</taxon>
        <taxon>Bacilli</taxon>
        <taxon>Lactobacillales</taxon>
        <taxon>Enterococcaceae</taxon>
        <taxon>Enterococcus</taxon>
    </lineage>
</organism>
<dbReference type="InterPro" id="IPR036244">
    <property type="entry name" value="TipA-like_antibiotic-bd"/>
</dbReference>